<dbReference type="GO" id="GO:0016639">
    <property type="term" value="F:oxidoreductase activity, acting on the CH-NH2 group of donors, NAD or NADP as acceptor"/>
    <property type="evidence" value="ECO:0007669"/>
    <property type="project" value="UniProtKB-UniRule"/>
</dbReference>
<dbReference type="Pfam" id="PF03447">
    <property type="entry name" value="NAD_binding_3"/>
    <property type="match status" value="1"/>
</dbReference>
<comment type="miscellaneous">
    <text evidence="6">The iminoaspartate product is unstable in aqueous solution and can decompose to oxaloacetate and ammonia.</text>
</comment>
<proteinExistence type="inferred from homology"/>
<evidence type="ECO:0000313" key="9">
    <source>
        <dbReference type="EMBL" id="HIZ48978.1"/>
    </source>
</evidence>
<comment type="similarity">
    <text evidence="1 6">Belongs to the L-aspartate dehydrogenase family.</text>
</comment>
<sequence length="265" mass="27206">MSKRKLGILGCGYLGSIVAGACRDGLLPDYELVGVTSRTAASAQKLAEWTGCACCADTAALLALHPDIVVETAGIPGLRANAVPILESGADLAVISIGAFADEAFKALVHETAARCGRKVYLASGAVGGFDVLSTITLMTRAGGAEPKVTFHTHKSPQSLQGSPVYRPEMETLRQDAFAGTAAEAIALLPTRVNVAVAASLAAAGPEHTDMRITSVPGFVGDDHCITVEGGGAKAVVDIYSDKSAIAGWSLVALLRNLASPLELH</sequence>
<dbReference type="PANTHER" id="PTHR31873">
    <property type="entry name" value="L-ASPARTATE DEHYDROGENASE-RELATED"/>
    <property type="match status" value="1"/>
</dbReference>
<dbReference type="EC" id="1.4.1.21" evidence="6"/>
<dbReference type="InterPro" id="IPR036291">
    <property type="entry name" value="NAD(P)-bd_dom_sf"/>
</dbReference>
<dbReference type="Proteomes" id="UP000824031">
    <property type="component" value="Unassembled WGS sequence"/>
</dbReference>
<reference evidence="9" key="2">
    <citation type="submission" date="2021-04" db="EMBL/GenBank/DDBJ databases">
        <authorList>
            <person name="Gilroy R."/>
        </authorList>
    </citation>
    <scope>NUCLEOTIDE SEQUENCE</scope>
    <source>
        <strain evidence="9">3436</strain>
    </source>
</reference>
<keyword evidence="2 6" id="KW-0662">Pyridine nucleotide biosynthesis</keyword>
<evidence type="ECO:0000256" key="4">
    <source>
        <dbReference type="ARBA" id="ARBA00023002"/>
    </source>
</evidence>
<protein>
    <recommendedName>
        <fullName evidence="6">L-aspartate dehydrogenase</fullName>
        <ecNumber evidence="6">1.4.1.21</ecNumber>
    </recommendedName>
</protein>
<comment type="caution">
    <text evidence="9">The sequence shown here is derived from an EMBL/GenBank/DDBJ whole genome shotgun (WGS) entry which is preliminary data.</text>
</comment>
<keyword evidence="3 6" id="KW-0521">NADP</keyword>
<dbReference type="Pfam" id="PF01958">
    <property type="entry name" value="Asp_DH_C"/>
    <property type="match status" value="1"/>
</dbReference>
<comment type="catalytic activity">
    <reaction evidence="6">
        <text>L-aspartate + NADP(+) + H2O = oxaloacetate + NH4(+) + NADPH + H(+)</text>
        <dbReference type="Rhea" id="RHEA:11784"/>
        <dbReference type="ChEBI" id="CHEBI:15377"/>
        <dbReference type="ChEBI" id="CHEBI:15378"/>
        <dbReference type="ChEBI" id="CHEBI:16452"/>
        <dbReference type="ChEBI" id="CHEBI:28938"/>
        <dbReference type="ChEBI" id="CHEBI:29991"/>
        <dbReference type="ChEBI" id="CHEBI:57783"/>
        <dbReference type="ChEBI" id="CHEBI:58349"/>
        <dbReference type="EC" id="1.4.1.21"/>
    </reaction>
</comment>
<comment type="pathway">
    <text evidence="6">Cofactor biosynthesis; NAD(+) biosynthesis; iminoaspartate from L-aspartate (dehydrogenase route): step 1/1.</text>
</comment>
<evidence type="ECO:0000256" key="3">
    <source>
        <dbReference type="ARBA" id="ARBA00022857"/>
    </source>
</evidence>
<dbReference type="PANTHER" id="PTHR31873:SF6">
    <property type="entry name" value="ASPARTATE DEHYDROGENASE DOMAIN-CONTAINING PROTEIN"/>
    <property type="match status" value="1"/>
</dbReference>
<dbReference type="GO" id="GO:0050661">
    <property type="term" value="F:NADP binding"/>
    <property type="evidence" value="ECO:0007669"/>
    <property type="project" value="UniProtKB-UniRule"/>
</dbReference>
<dbReference type="PROSITE" id="PS51257">
    <property type="entry name" value="PROKAR_LIPOPROTEIN"/>
    <property type="match status" value="1"/>
</dbReference>
<dbReference type="SUPFAM" id="SSF55347">
    <property type="entry name" value="Glyceraldehyde-3-phosphate dehydrogenase-like, C-terminal domain"/>
    <property type="match status" value="1"/>
</dbReference>
<comment type="catalytic activity">
    <reaction evidence="6">
        <text>L-aspartate + NAD(+) + H2O = oxaloacetate + NH4(+) + NADH + H(+)</text>
        <dbReference type="Rhea" id="RHEA:11788"/>
        <dbReference type="ChEBI" id="CHEBI:15377"/>
        <dbReference type="ChEBI" id="CHEBI:15378"/>
        <dbReference type="ChEBI" id="CHEBI:16452"/>
        <dbReference type="ChEBI" id="CHEBI:28938"/>
        <dbReference type="ChEBI" id="CHEBI:29991"/>
        <dbReference type="ChEBI" id="CHEBI:57540"/>
        <dbReference type="ChEBI" id="CHEBI:57945"/>
        <dbReference type="EC" id="1.4.1.21"/>
    </reaction>
</comment>
<evidence type="ECO:0000256" key="6">
    <source>
        <dbReference type="HAMAP-Rule" id="MF_01265"/>
    </source>
</evidence>
<evidence type="ECO:0000259" key="7">
    <source>
        <dbReference type="Pfam" id="PF01958"/>
    </source>
</evidence>
<feature type="domain" description="Aspartate dehydrogenase" evidence="7">
    <location>
        <begin position="177"/>
        <end position="241"/>
    </location>
</feature>
<dbReference type="InterPro" id="IPR005106">
    <property type="entry name" value="Asp/hSer_DH_NAD-bd"/>
</dbReference>
<dbReference type="GO" id="GO:0033735">
    <property type="term" value="F:aspartate dehydrogenase [NAD(P)+] activity"/>
    <property type="evidence" value="ECO:0007669"/>
    <property type="project" value="UniProtKB-EC"/>
</dbReference>
<evidence type="ECO:0000256" key="1">
    <source>
        <dbReference type="ARBA" id="ARBA00008331"/>
    </source>
</evidence>
<reference evidence="9" key="1">
    <citation type="journal article" date="2021" name="PeerJ">
        <title>Extensive microbial diversity within the chicken gut microbiome revealed by metagenomics and culture.</title>
        <authorList>
            <person name="Gilroy R."/>
            <person name="Ravi A."/>
            <person name="Getino M."/>
            <person name="Pursley I."/>
            <person name="Horton D.L."/>
            <person name="Alikhan N.F."/>
            <person name="Baker D."/>
            <person name="Gharbi K."/>
            <person name="Hall N."/>
            <person name="Watson M."/>
            <person name="Adriaenssens E.M."/>
            <person name="Foster-Nyarko E."/>
            <person name="Jarju S."/>
            <person name="Secka A."/>
            <person name="Antonio M."/>
            <person name="Oren A."/>
            <person name="Chaudhuri R.R."/>
            <person name="La Ragione R."/>
            <person name="Hildebrand F."/>
            <person name="Pallen M.J."/>
        </authorList>
    </citation>
    <scope>NUCLEOTIDE SEQUENCE</scope>
    <source>
        <strain evidence="9">3436</strain>
    </source>
</reference>
<dbReference type="GO" id="GO:0009435">
    <property type="term" value="P:NAD+ biosynthetic process"/>
    <property type="evidence" value="ECO:0007669"/>
    <property type="project" value="UniProtKB-UniRule"/>
</dbReference>
<dbReference type="Gene3D" id="3.40.50.720">
    <property type="entry name" value="NAD(P)-binding Rossmann-like Domain"/>
    <property type="match status" value="1"/>
</dbReference>
<gene>
    <name evidence="6" type="primary">nadX</name>
    <name evidence="9" type="ORF">H9810_09680</name>
</gene>
<dbReference type="GO" id="GO:0051287">
    <property type="term" value="F:NAD binding"/>
    <property type="evidence" value="ECO:0007669"/>
    <property type="project" value="UniProtKB-UniRule"/>
</dbReference>
<feature type="domain" description="Aspartate/homoserine dehydrogenase NAD-binding" evidence="8">
    <location>
        <begin position="10"/>
        <end position="122"/>
    </location>
</feature>
<dbReference type="HAMAP" id="MF_01265">
    <property type="entry name" value="NadX"/>
    <property type="match status" value="1"/>
</dbReference>
<evidence type="ECO:0000256" key="2">
    <source>
        <dbReference type="ARBA" id="ARBA00022642"/>
    </source>
</evidence>
<name>A0A9D2F431_9FIRM</name>
<dbReference type="InterPro" id="IPR020626">
    <property type="entry name" value="Asp_DH_prok"/>
</dbReference>
<feature type="active site" evidence="6">
    <location>
        <position position="224"/>
    </location>
</feature>
<keyword evidence="5 6" id="KW-0520">NAD</keyword>
<evidence type="ECO:0000259" key="8">
    <source>
        <dbReference type="Pfam" id="PF03447"/>
    </source>
</evidence>
<evidence type="ECO:0000256" key="5">
    <source>
        <dbReference type="ARBA" id="ARBA00023027"/>
    </source>
</evidence>
<comment type="function">
    <text evidence="6">Specifically catalyzes the NAD or NADP-dependent dehydrogenation of L-aspartate to iminoaspartate.</text>
</comment>
<dbReference type="SUPFAM" id="SSF51735">
    <property type="entry name" value="NAD(P)-binding Rossmann-fold domains"/>
    <property type="match status" value="1"/>
</dbReference>
<keyword evidence="4 6" id="KW-0560">Oxidoreductase</keyword>
<dbReference type="Gene3D" id="3.30.360.10">
    <property type="entry name" value="Dihydrodipicolinate Reductase, domain 2"/>
    <property type="match status" value="1"/>
</dbReference>
<dbReference type="EMBL" id="DXBO01000136">
    <property type="protein sequence ID" value="HIZ48978.1"/>
    <property type="molecule type" value="Genomic_DNA"/>
</dbReference>
<dbReference type="InterPro" id="IPR002811">
    <property type="entry name" value="Asp_DH"/>
</dbReference>
<evidence type="ECO:0000313" key="10">
    <source>
        <dbReference type="Proteomes" id="UP000824031"/>
    </source>
</evidence>
<accession>A0A9D2F431</accession>
<dbReference type="AlphaFoldDB" id="A0A9D2F431"/>
<feature type="binding site" evidence="6">
    <location>
        <position position="126"/>
    </location>
    <ligand>
        <name>NAD(+)</name>
        <dbReference type="ChEBI" id="CHEBI:57540"/>
    </ligand>
</feature>
<feature type="binding site" evidence="6">
    <location>
        <position position="194"/>
    </location>
    <ligand>
        <name>NAD(+)</name>
        <dbReference type="ChEBI" id="CHEBI:57540"/>
    </ligand>
</feature>
<organism evidence="9 10">
    <name type="scientific">Candidatus Gemmiger excrementavium</name>
    <dbReference type="NCBI Taxonomy" id="2838608"/>
    <lineage>
        <taxon>Bacteria</taxon>
        <taxon>Bacillati</taxon>
        <taxon>Bacillota</taxon>
        <taxon>Clostridia</taxon>
        <taxon>Eubacteriales</taxon>
        <taxon>Gemmiger</taxon>
    </lineage>
</organism>